<evidence type="ECO:0000256" key="10">
    <source>
        <dbReference type="SAM" id="MobiDB-lite"/>
    </source>
</evidence>
<keyword evidence="9" id="KW-0234">DNA repair</keyword>
<feature type="compositionally biased region" description="Low complexity" evidence="10">
    <location>
        <begin position="11"/>
        <end position="20"/>
    </location>
</feature>
<evidence type="ECO:0000313" key="12">
    <source>
        <dbReference type="EMBL" id="TCJ16827.1"/>
    </source>
</evidence>
<gene>
    <name evidence="12" type="ORF">E0L93_08905</name>
</gene>
<comment type="similarity">
    <text evidence="1">Belongs to the uracil-DNA glycosylase (UDG) superfamily. Type 4 (UDGa) family.</text>
</comment>
<keyword evidence="7" id="KW-0408">Iron</keyword>
<keyword evidence="4" id="KW-0479">Metal-binding</keyword>
<evidence type="ECO:0000313" key="13">
    <source>
        <dbReference type="Proteomes" id="UP000295244"/>
    </source>
</evidence>
<comment type="caution">
    <text evidence="12">The sequence shown here is derived from an EMBL/GenBank/DDBJ whole genome shotgun (WGS) entry which is preliminary data.</text>
</comment>
<dbReference type="InterPro" id="IPR036895">
    <property type="entry name" value="Uracil-DNA_glycosylase-like_sf"/>
</dbReference>
<feature type="region of interest" description="Disordered" evidence="10">
    <location>
        <begin position="1"/>
        <end position="48"/>
    </location>
</feature>
<name>A0A4R1BI05_9ACTN</name>
<evidence type="ECO:0000259" key="11">
    <source>
        <dbReference type="SMART" id="SM00986"/>
    </source>
</evidence>
<dbReference type="OrthoDB" id="5290748at2"/>
<dbReference type="Gene3D" id="3.40.470.10">
    <property type="entry name" value="Uracil-DNA glycosylase-like domain"/>
    <property type="match status" value="1"/>
</dbReference>
<dbReference type="GO" id="GO:0051539">
    <property type="term" value="F:4 iron, 4 sulfur cluster binding"/>
    <property type="evidence" value="ECO:0007669"/>
    <property type="project" value="UniProtKB-KW"/>
</dbReference>
<evidence type="ECO:0000256" key="7">
    <source>
        <dbReference type="ARBA" id="ARBA00023004"/>
    </source>
</evidence>
<evidence type="ECO:0000256" key="5">
    <source>
        <dbReference type="ARBA" id="ARBA00022763"/>
    </source>
</evidence>
<dbReference type="CDD" id="cd10030">
    <property type="entry name" value="UDG-F4_TTUDGA_SPO1dp_like"/>
    <property type="match status" value="1"/>
</dbReference>
<evidence type="ECO:0000256" key="1">
    <source>
        <dbReference type="ARBA" id="ARBA00006521"/>
    </source>
</evidence>
<keyword evidence="5" id="KW-0227">DNA damage</keyword>
<keyword evidence="13" id="KW-1185">Reference proteome</keyword>
<sequence length="280" mass="30907">MSCARSRTAPGSAARRCSGGSSEGSGWSGRRKAGSRRWTPATARISPAERAFRSNPCGERKIAEGFARTGIPGTREERESVEKRVASWEKLRQDTLKRLGPEAVFGEGSPDARVAIVGEAPGYNEVRQGRPFVGRAGKLLDELLAQSGIEREEVYITNVVKIRPTREKGGRTSNRPPRVGEIREGMEALLKELELIEPEVLILLGNTPARALVGKSFAMTKHRGTLFRSVTGTPAVATFHPAYLLRQEGEDYRRVRRLVLEDLAAARRALEEEPELHELE</sequence>
<dbReference type="PANTHER" id="PTHR33693:SF9">
    <property type="entry name" value="TYPE-4 URACIL-DNA GLYCOSYLASE"/>
    <property type="match status" value="1"/>
</dbReference>
<dbReference type="GO" id="GO:0097506">
    <property type="term" value="F:deaminated base DNA N-glycosylase activity"/>
    <property type="evidence" value="ECO:0007669"/>
    <property type="project" value="UniProtKB-ARBA"/>
</dbReference>
<feature type="domain" description="Uracil-DNA glycosylase-like" evidence="11">
    <location>
        <begin position="105"/>
        <end position="264"/>
    </location>
</feature>
<dbReference type="SUPFAM" id="SSF52141">
    <property type="entry name" value="Uracil-DNA glycosylase-like"/>
    <property type="match status" value="1"/>
</dbReference>
<evidence type="ECO:0000256" key="9">
    <source>
        <dbReference type="ARBA" id="ARBA00023204"/>
    </source>
</evidence>
<dbReference type="AlphaFoldDB" id="A0A4R1BI05"/>
<keyword evidence="3" id="KW-0004">4Fe-4S</keyword>
<evidence type="ECO:0000256" key="6">
    <source>
        <dbReference type="ARBA" id="ARBA00022801"/>
    </source>
</evidence>
<dbReference type="GO" id="GO:0046872">
    <property type="term" value="F:metal ion binding"/>
    <property type="evidence" value="ECO:0007669"/>
    <property type="project" value="UniProtKB-KW"/>
</dbReference>
<dbReference type="NCBIfam" id="TIGR00758">
    <property type="entry name" value="UDG_fam4"/>
    <property type="match status" value="1"/>
</dbReference>
<evidence type="ECO:0000256" key="2">
    <source>
        <dbReference type="ARBA" id="ARBA00019403"/>
    </source>
</evidence>
<accession>A0A4R1BI05</accession>
<dbReference type="InterPro" id="IPR005122">
    <property type="entry name" value="Uracil-DNA_glycosylase-like"/>
</dbReference>
<keyword evidence="6" id="KW-0378">Hydrolase</keyword>
<keyword evidence="8" id="KW-0411">Iron-sulfur</keyword>
<dbReference type="SMART" id="SM00987">
    <property type="entry name" value="UreE_C"/>
    <property type="match status" value="1"/>
</dbReference>
<evidence type="ECO:0000256" key="3">
    <source>
        <dbReference type="ARBA" id="ARBA00022485"/>
    </source>
</evidence>
<dbReference type="InterPro" id="IPR005273">
    <property type="entry name" value="Ura-DNA_glyco_family4"/>
</dbReference>
<dbReference type="EMBL" id="SKBU01000015">
    <property type="protein sequence ID" value="TCJ16827.1"/>
    <property type="molecule type" value="Genomic_DNA"/>
</dbReference>
<dbReference type="GO" id="GO:0006281">
    <property type="term" value="P:DNA repair"/>
    <property type="evidence" value="ECO:0007669"/>
    <property type="project" value="UniProtKB-KW"/>
</dbReference>
<organism evidence="12 13">
    <name type="scientific">Rubrobacter taiwanensis</name>
    <dbReference type="NCBI Taxonomy" id="185139"/>
    <lineage>
        <taxon>Bacteria</taxon>
        <taxon>Bacillati</taxon>
        <taxon>Actinomycetota</taxon>
        <taxon>Rubrobacteria</taxon>
        <taxon>Rubrobacterales</taxon>
        <taxon>Rubrobacteraceae</taxon>
        <taxon>Rubrobacter</taxon>
    </lineage>
</organism>
<dbReference type="Pfam" id="PF03167">
    <property type="entry name" value="UDG"/>
    <property type="match status" value="1"/>
</dbReference>
<evidence type="ECO:0000256" key="8">
    <source>
        <dbReference type="ARBA" id="ARBA00023014"/>
    </source>
</evidence>
<evidence type="ECO:0000256" key="4">
    <source>
        <dbReference type="ARBA" id="ARBA00022723"/>
    </source>
</evidence>
<dbReference type="SMART" id="SM00986">
    <property type="entry name" value="UDG"/>
    <property type="match status" value="1"/>
</dbReference>
<dbReference type="Proteomes" id="UP000295244">
    <property type="component" value="Unassembled WGS sequence"/>
</dbReference>
<reference evidence="12 13" key="1">
    <citation type="submission" date="2019-03" db="EMBL/GenBank/DDBJ databases">
        <title>Whole genome sequence of a novel Rubrobacter taiwanensis strain, isolated from Yellowstone National Park.</title>
        <authorList>
            <person name="Freed S."/>
            <person name="Ramaley R.F."/>
            <person name="Kyndt J.A."/>
        </authorList>
    </citation>
    <scope>NUCLEOTIDE SEQUENCE [LARGE SCALE GENOMIC DNA]</scope>
    <source>
        <strain evidence="12 13">Yellowstone</strain>
    </source>
</reference>
<dbReference type="PANTHER" id="PTHR33693">
    <property type="entry name" value="TYPE-5 URACIL-DNA GLYCOSYLASE"/>
    <property type="match status" value="1"/>
</dbReference>
<dbReference type="InterPro" id="IPR051536">
    <property type="entry name" value="UDG_Type-4/5"/>
</dbReference>
<proteinExistence type="inferred from homology"/>
<protein>
    <recommendedName>
        <fullName evidence="2">Type-4 uracil-DNA glycosylase</fullName>
    </recommendedName>
</protein>